<dbReference type="PANTHER" id="PTHR34220">
    <property type="entry name" value="SENSOR HISTIDINE KINASE YPDA"/>
    <property type="match status" value="1"/>
</dbReference>
<dbReference type="InterPro" id="IPR050640">
    <property type="entry name" value="Bact_2-comp_sensor_kinase"/>
</dbReference>
<dbReference type="PANTHER" id="PTHR34220:SF7">
    <property type="entry name" value="SENSOR HISTIDINE KINASE YPDA"/>
    <property type="match status" value="1"/>
</dbReference>
<name>A0AAT9H6Z0_9FLAO</name>
<dbReference type="Pfam" id="PF06580">
    <property type="entry name" value="His_kinase"/>
    <property type="match status" value="1"/>
</dbReference>
<dbReference type="EMBL" id="AP031573">
    <property type="protein sequence ID" value="BFM45303.1"/>
    <property type="molecule type" value="Genomic_DNA"/>
</dbReference>
<keyword evidence="1" id="KW-1133">Transmembrane helix</keyword>
<feature type="transmembrane region" description="Helical" evidence="1">
    <location>
        <begin position="20"/>
        <end position="40"/>
    </location>
</feature>
<protein>
    <recommendedName>
        <fullName evidence="2">Signal transduction histidine kinase internal region domain-containing protein</fullName>
    </recommendedName>
</protein>
<dbReference type="InterPro" id="IPR010559">
    <property type="entry name" value="Sig_transdc_His_kin_internal"/>
</dbReference>
<reference evidence="3" key="1">
    <citation type="submission" date="2024-05" db="EMBL/GenBank/DDBJ databases">
        <title>Whole-Genome Sequence of CFS9, a Potential Fish Probiotic Isolated from the Body Surface of Silurus asotus.</title>
        <authorList>
            <person name="Kojima M."/>
            <person name="Tobioka K."/>
            <person name="Yokota K."/>
            <person name="Nakatani H."/>
            <person name="Hori K."/>
            <person name="Tamaru Y."/>
            <person name="Okazaki F."/>
        </authorList>
    </citation>
    <scope>NUCLEOTIDE SEQUENCE</scope>
    <source>
        <strain evidence="3">CFS9</strain>
    </source>
</reference>
<evidence type="ECO:0000256" key="1">
    <source>
        <dbReference type="SAM" id="Phobius"/>
    </source>
</evidence>
<dbReference type="AlphaFoldDB" id="A0AAT9H6Z0"/>
<keyword evidence="1" id="KW-0812">Transmembrane</keyword>
<gene>
    <name evidence="3" type="ORF">CFS9_39440</name>
</gene>
<accession>A0AAT9H6Z0</accession>
<feature type="transmembrane region" description="Helical" evidence="1">
    <location>
        <begin position="52"/>
        <end position="78"/>
    </location>
</feature>
<dbReference type="InterPro" id="IPR036890">
    <property type="entry name" value="HATPase_C_sf"/>
</dbReference>
<sequence>MFVFEYFGRYEYKWIDYLVRPLASTITGVGLFFLIILPIFDRTSRWNTLTRFLILGILGIFYAIVFILILHLFPILFYEKSSDYKESIFAFFVADFHNVLKNYLFQIAVLFVFEYILKETNSIKKQKNLEIELNQTKLQLLKSQLQPHFLFNALNSVVAEIDTRPDKAQDMLIDISDILRITLESDFMEPVTLEEELYIIEKYLSIEKNRYEDQLIYEINVSDGTMGLKVPKLILQAIVENSIKHGFRGIEKSLTVRIEACTEQKVVYIKNNGAKLNQKSTYRTGLTNVMERLKIFTGQENAFKIYQDDQWVVNKISLK</sequence>
<feature type="transmembrane region" description="Helical" evidence="1">
    <location>
        <begin position="98"/>
        <end position="117"/>
    </location>
</feature>
<dbReference type="SUPFAM" id="SSF55874">
    <property type="entry name" value="ATPase domain of HSP90 chaperone/DNA topoisomerase II/histidine kinase"/>
    <property type="match status" value="1"/>
</dbReference>
<dbReference type="Gene3D" id="3.30.565.10">
    <property type="entry name" value="Histidine kinase-like ATPase, C-terminal domain"/>
    <property type="match status" value="1"/>
</dbReference>
<organism evidence="3">
    <name type="scientific">Flavobacterium sp. CFS9</name>
    <dbReference type="NCBI Taxonomy" id="3143118"/>
    <lineage>
        <taxon>Bacteria</taxon>
        <taxon>Pseudomonadati</taxon>
        <taxon>Bacteroidota</taxon>
        <taxon>Flavobacteriia</taxon>
        <taxon>Flavobacteriales</taxon>
        <taxon>Flavobacteriaceae</taxon>
        <taxon>Flavobacterium</taxon>
    </lineage>
</organism>
<feature type="domain" description="Signal transduction histidine kinase internal region" evidence="2">
    <location>
        <begin position="137"/>
        <end position="215"/>
    </location>
</feature>
<dbReference type="GO" id="GO:0000155">
    <property type="term" value="F:phosphorelay sensor kinase activity"/>
    <property type="evidence" value="ECO:0007669"/>
    <property type="project" value="InterPro"/>
</dbReference>
<proteinExistence type="predicted"/>
<evidence type="ECO:0000259" key="2">
    <source>
        <dbReference type="Pfam" id="PF06580"/>
    </source>
</evidence>
<evidence type="ECO:0000313" key="3">
    <source>
        <dbReference type="EMBL" id="BFM45303.1"/>
    </source>
</evidence>
<keyword evidence="1" id="KW-0472">Membrane</keyword>
<dbReference type="GO" id="GO:0016020">
    <property type="term" value="C:membrane"/>
    <property type="evidence" value="ECO:0007669"/>
    <property type="project" value="InterPro"/>
</dbReference>